<dbReference type="AlphaFoldDB" id="A0A3P6FJF5"/>
<organism evidence="2">
    <name type="scientific">Brassica oleracea</name>
    <name type="common">Wild cabbage</name>
    <dbReference type="NCBI Taxonomy" id="3712"/>
    <lineage>
        <taxon>Eukaryota</taxon>
        <taxon>Viridiplantae</taxon>
        <taxon>Streptophyta</taxon>
        <taxon>Embryophyta</taxon>
        <taxon>Tracheophyta</taxon>
        <taxon>Spermatophyta</taxon>
        <taxon>Magnoliopsida</taxon>
        <taxon>eudicotyledons</taxon>
        <taxon>Gunneridae</taxon>
        <taxon>Pentapetalae</taxon>
        <taxon>rosids</taxon>
        <taxon>malvids</taxon>
        <taxon>Brassicales</taxon>
        <taxon>Brassicaceae</taxon>
        <taxon>Brassiceae</taxon>
        <taxon>Brassica</taxon>
    </lineage>
</organism>
<dbReference type="GO" id="GO:0030127">
    <property type="term" value="C:COPII vesicle coat"/>
    <property type="evidence" value="ECO:0007669"/>
    <property type="project" value="InterPro"/>
</dbReference>
<name>A0A3P6FJF5_BRAOL</name>
<dbReference type="EMBL" id="LR031879">
    <property type="protein sequence ID" value="VDD58127.1"/>
    <property type="molecule type" value="Genomic_DNA"/>
</dbReference>
<reference evidence="2" key="1">
    <citation type="submission" date="2018-11" db="EMBL/GenBank/DDBJ databases">
        <authorList>
            <consortium name="Genoscope - CEA"/>
            <person name="William W."/>
        </authorList>
    </citation>
    <scope>NUCLEOTIDE SEQUENCE</scope>
</reference>
<gene>
    <name evidence="2" type="ORF">BOLC8T51356H</name>
</gene>
<dbReference type="PROSITE" id="PS51257">
    <property type="entry name" value="PROKAR_LIPOPROTEIN"/>
    <property type="match status" value="1"/>
</dbReference>
<sequence length="107" mass="12409">MTVPDRSLSSNVVTNSIVACLFCLAIINPLCVILNGSVVVCKWLYSLFSEFVMEDWIPEEDLYALSYPEMVNFVQPYIELQVLSLQIHHSKTFSRRSGFDSRKRRFR</sequence>
<protein>
    <submittedName>
        <fullName evidence="2">Uncharacterized protein</fullName>
    </submittedName>
</protein>
<evidence type="ECO:0000313" key="2">
    <source>
        <dbReference type="EMBL" id="VDD58127.1"/>
    </source>
</evidence>
<dbReference type="GO" id="GO:0008270">
    <property type="term" value="F:zinc ion binding"/>
    <property type="evidence" value="ECO:0007669"/>
    <property type="project" value="InterPro"/>
</dbReference>
<accession>A0A3P6FJF5</accession>
<keyword evidence="1" id="KW-0812">Transmembrane</keyword>
<keyword evidence="1" id="KW-1133">Transmembrane helix</keyword>
<dbReference type="SUPFAM" id="SSF82919">
    <property type="entry name" value="Zn-finger domain of Sec23/24"/>
    <property type="match status" value="1"/>
</dbReference>
<dbReference type="GO" id="GO:0006888">
    <property type="term" value="P:endoplasmic reticulum to Golgi vesicle-mediated transport"/>
    <property type="evidence" value="ECO:0007669"/>
    <property type="project" value="InterPro"/>
</dbReference>
<keyword evidence="1" id="KW-0472">Membrane</keyword>
<feature type="transmembrane region" description="Helical" evidence="1">
    <location>
        <begin position="12"/>
        <end position="45"/>
    </location>
</feature>
<evidence type="ECO:0000256" key="1">
    <source>
        <dbReference type="SAM" id="Phobius"/>
    </source>
</evidence>
<dbReference type="GO" id="GO:0006886">
    <property type="term" value="P:intracellular protein transport"/>
    <property type="evidence" value="ECO:0007669"/>
    <property type="project" value="InterPro"/>
</dbReference>
<proteinExistence type="predicted"/>
<dbReference type="InterPro" id="IPR036174">
    <property type="entry name" value="Znf_Sec23_Sec24_sf"/>
</dbReference>